<organism evidence="2">
    <name type="scientific">Stegastes partitus</name>
    <name type="common">bicolor damselfish</name>
    <dbReference type="NCBI Taxonomy" id="144197"/>
    <lineage>
        <taxon>Eukaryota</taxon>
        <taxon>Metazoa</taxon>
        <taxon>Chordata</taxon>
        <taxon>Craniata</taxon>
        <taxon>Vertebrata</taxon>
        <taxon>Euteleostomi</taxon>
        <taxon>Actinopterygii</taxon>
        <taxon>Neopterygii</taxon>
        <taxon>Teleostei</taxon>
        <taxon>Neoteleostei</taxon>
        <taxon>Acanthomorphata</taxon>
        <taxon>Ovalentaria</taxon>
        <taxon>Pomacentridae</taxon>
        <taxon>Stegastes</taxon>
    </lineage>
</organism>
<dbReference type="GeneTree" id="ENSGT00940000157993"/>
<dbReference type="AlphaFoldDB" id="A0A3B4ZL58"/>
<dbReference type="PANTHER" id="PTHR23179">
    <property type="entry name" value="T-CELL ACTIVATION RHO GTPASE ACTIVATING PROTEIN-RELATED"/>
    <property type="match status" value="1"/>
</dbReference>
<sequence>EEATCWVSVEQSPFVLGLTSENGELLLDDCVQITEGMKTRERHLFLFSKVIVFAKLSTASYHLKHRVNLEDIWLYSFEDEVEEEGGTMGDIDHRLTLVLAWDVTFCLVCFR</sequence>
<dbReference type="InterPro" id="IPR047887">
    <property type="entry name" value="ARHGAP20_PH"/>
</dbReference>
<dbReference type="Ensembl" id="ENSSPAT00000008522.1">
    <property type="protein sequence ID" value="ENSSPAP00000008366.1"/>
    <property type="gene ID" value="ENSSPAG00000006370.1"/>
</dbReference>
<dbReference type="Pfam" id="PF22286">
    <property type="entry name" value="RHG20_PH"/>
    <property type="match status" value="1"/>
</dbReference>
<dbReference type="STRING" id="144197.ENSSPAP00000008366"/>
<name>A0A3B4ZL58_9TELE</name>
<proteinExistence type="predicted"/>
<evidence type="ECO:0000259" key="1">
    <source>
        <dbReference type="Pfam" id="PF22286"/>
    </source>
</evidence>
<reference evidence="2" key="1">
    <citation type="submission" date="2023-09" db="UniProtKB">
        <authorList>
            <consortium name="Ensembl"/>
        </authorList>
    </citation>
    <scope>IDENTIFICATION</scope>
</reference>
<dbReference type="GO" id="GO:0005096">
    <property type="term" value="F:GTPase activator activity"/>
    <property type="evidence" value="ECO:0007669"/>
    <property type="project" value="TreeGrafter"/>
</dbReference>
<dbReference type="SUPFAM" id="SSF50729">
    <property type="entry name" value="PH domain-like"/>
    <property type="match status" value="1"/>
</dbReference>
<dbReference type="InterPro" id="IPR011993">
    <property type="entry name" value="PH-like_dom_sf"/>
</dbReference>
<accession>A0A3B4ZL58</accession>
<protein>
    <recommendedName>
        <fullName evidence="1">ARHGAP20 PH domain-containing protein</fullName>
    </recommendedName>
</protein>
<dbReference type="Gene3D" id="2.30.29.30">
    <property type="entry name" value="Pleckstrin-homology domain (PH domain)/Phosphotyrosine-binding domain (PTB)"/>
    <property type="match status" value="1"/>
</dbReference>
<feature type="domain" description="ARHGAP20 PH" evidence="1">
    <location>
        <begin position="25"/>
        <end position="111"/>
    </location>
</feature>
<dbReference type="PANTHER" id="PTHR23179:SF26">
    <property type="entry name" value="T-CELL ACTIVATION RHO GTPASE-ACTIVATING PROTEIN"/>
    <property type="match status" value="1"/>
</dbReference>
<evidence type="ECO:0000313" key="2">
    <source>
        <dbReference type="Ensembl" id="ENSSPAP00000008366.1"/>
    </source>
</evidence>